<gene>
    <name evidence="2" type="ORF">ABIH81_26325</name>
</gene>
<organism evidence="2">
    <name type="scientific">Micromonospora sp. HUAS YX12</name>
    <dbReference type="NCBI Taxonomy" id="3156396"/>
    <lineage>
        <taxon>Bacteria</taxon>
        <taxon>Bacillati</taxon>
        <taxon>Actinomycetota</taxon>
        <taxon>Actinomycetes</taxon>
        <taxon>Micromonosporales</taxon>
        <taxon>Micromonosporaceae</taxon>
        <taxon>Micromonospora</taxon>
    </lineage>
</organism>
<name>A0AAU7QY11_9ACTN</name>
<keyword evidence="1" id="KW-0812">Transmembrane</keyword>
<dbReference type="EMBL" id="CP157974">
    <property type="protein sequence ID" value="XBT81133.1"/>
    <property type="molecule type" value="Genomic_DNA"/>
</dbReference>
<keyword evidence="1" id="KW-1133">Transmembrane helix</keyword>
<accession>A0AAU7QY11</accession>
<dbReference type="AlphaFoldDB" id="A0AAU7QY11"/>
<dbReference type="RefSeq" id="WP_128138996.1">
    <property type="nucleotide sequence ID" value="NZ_CP157974.1"/>
</dbReference>
<feature type="transmembrane region" description="Helical" evidence="1">
    <location>
        <begin position="270"/>
        <end position="289"/>
    </location>
</feature>
<evidence type="ECO:0000313" key="2">
    <source>
        <dbReference type="EMBL" id="XBT81133.1"/>
    </source>
</evidence>
<evidence type="ECO:0008006" key="3">
    <source>
        <dbReference type="Google" id="ProtNLM"/>
    </source>
</evidence>
<feature type="transmembrane region" description="Helical" evidence="1">
    <location>
        <begin position="236"/>
        <end position="258"/>
    </location>
</feature>
<feature type="transmembrane region" description="Helical" evidence="1">
    <location>
        <begin position="68"/>
        <end position="98"/>
    </location>
</feature>
<proteinExistence type="predicted"/>
<protein>
    <recommendedName>
        <fullName evidence="3">Cytochrome C biogenesis protein transmembrane region</fullName>
    </recommendedName>
</protein>
<reference evidence="2" key="1">
    <citation type="submission" date="2024-06" db="EMBL/GenBank/DDBJ databases">
        <title>Micromonospora sp. strain HUAS YX12 genome sequences.</title>
        <authorList>
            <person name="Mo P."/>
        </authorList>
    </citation>
    <scope>NUCLEOTIDE SEQUENCE</scope>
    <source>
        <strain evidence="2">HUAS YX12</strain>
    </source>
</reference>
<keyword evidence="1" id="KW-0472">Membrane</keyword>
<feature type="transmembrane region" description="Helical" evidence="1">
    <location>
        <begin position="119"/>
        <end position="140"/>
    </location>
</feature>
<sequence length="308" mass="31376">MSVADREAVPVVTVDATPRGRTSAALGFAVAGAVAGVLLAVAWSFTFVDSVIGDNIANSLLGHDAKATAIGGSAAGLAFAFVSGLAGTFTACNVAAFGMVPQVTRETTASGLRGLLAPLGWLTAGSMAVALTYGAVGVLLGDRLPQLSTATTAGGVPVRLVQASVVFGLAGLALLYLGLAALKLVPDPFAGRPRARLVALGVIIGAFLIGRPFPLFHKLFLYAVADHNPAYGAAVFGLQTLGNMLVMVLVVVLASRLTGGRLLNAPSRRGTVLSGVALVLVGVFLVVYWDVRVPALFGVGWFPTAPWN</sequence>
<feature type="transmembrane region" description="Helical" evidence="1">
    <location>
        <begin position="197"/>
        <end position="216"/>
    </location>
</feature>
<feature type="transmembrane region" description="Helical" evidence="1">
    <location>
        <begin position="25"/>
        <end position="48"/>
    </location>
</feature>
<feature type="transmembrane region" description="Helical" evidence="1">
    <location>
        <begin position="160"/>
        <end position="185"/>
    </location>
</feature>
<evidence type="ECO:0000256" key="1">
    <source>
        <dbReference type="SAM" id="Phobius"/>
    </source>
</evidence>